<dbReference type="OMA" id="NDMKVLA"/>
<protein>
    <recommendedName>
        <fullName evidence="4 11">Signal recognition particle subunit SRP72</fullName>
    </recommendedName>
</protein>
<dbReference type="Pfam" id="PF13174">
    <property type="entry name" value="TPR_6"/>
    <property type="match status" value="1"/>
</dbReference>
<evidence type="ECO:0000259" key="14">
    <source>
        <dbReference type="Pfam" id="PF08492"/>
    </source>
</evidence>
<dbReference type="GeneTree" id="ENSGT00390000013264"/>
<evidence type="ECO:0000313" key="15">
    <source>
        <dbReference type="Ensembl" id="ENSNBRP00000018839.1"/>
    </source>
</evidence>
<feature type="region of interest" description="Disordered" evidence="13">
    <location>
        <begin position="516"/>
        <end position="654"/>
    </location>
</feature>
<comment type="similarity">
    <text evidence="3 11">Belongs to the SRP72 family.</text>
</comment>
<evidence type="ECO:0000256" key="6">
    <source>
        <dbReference type="ARBA" id="ARBA00022737"/>
    </source>
</evidence>
<comment type="function">
    <text evidence="11">Component of the signal recognition particle (SRP) complex, a ribonucleoprotein complex that mediates the cotranslational targeting of secretory and membrane proteins to the endoplasmic reticulum (ER).</text>
</comment>
<dbReference type="Pfam" id="PF08492">
    <property type="entry name" value="SRP72"/>
    <property type="match status" value="1"/>
</dbReference>
<proteinExistence type="inferred from homology"/>
<feature type="compositionally biased region" description="Low complexity" evidence="13">
    <location>
        <begin position="601"/>
        <end position="628"/>
    </location>
</feature>
<name>A0A3Q4MT85_NEOBR</name>
<dbReference type="Ensembl" id="ENSNBRT00000019342.1">
    <property type="protein sequence ID" value="ENSNBRP00000018839.1"/>
    <property type="gene ID" value="ENSNBRG00000014492.1"/>
</dbReference>
<keyword evidence="16" id="KW-1185">Reference proteome</keyword>
<dbReference type="PIRSF" id="PIRSF038922">
    <property type="entry name" value="SRP72"/>
    <property type="match status" value="1"/>
</dbReference>
<evidence type="ECO:0000256" key="8">
    <source>
        <dbReference type="ARBA" id="ARBA00022824"/>
    </source>
</evidence>
<dbReference type="GO" id="GO:0006614">
    <property type="term" value="P:SRP-dependent cotranslational protein targeting to membrane"/>
    <property type="evidence" value="ECO:0007669"/>
    <property type="project" value="UniProtKB-UniRule"/>
</dbReference>
<dbReference type="InterPro" id="IPR013699">
    <property type="entry name" value="Signal_recog_part_SRP72_RNA-bd"/>
</dbReference>
<dbReference type="InterPro" id="IPR031545">
    <property type="entry name" value="SRP72_TPR-like"/>
</dbReference>
<reference evidence="15" key="2">
    <citation type="submission" date="2025-09" db="UniProtKB">
        <authorList>
            <consortium name="Ensembl"/>
        </authorList>
    </citation>
    <scope>IDENTIFICATION</scope>
</reference>
<evidence type="ECO:0000256" key="3">
    <source>
        <dbReference type="ARBA" id="ARBA00007676"/>
    </source>
</evidence>
<feature type="repeat" description="TPR" evidence="12">
    <location>
        <begin position="222"/>
        <end position="255"/>
    </location>
</feature>
<evidence type="ECO:0000256" key="9">
    <source>
        <dbReference type="ARBA" id="ARBA00023135"/>
    </source>
</evidence>
<accession>A0A3Q4MT85</accession>
<feature type="domain" description="Signal recognition particle SRP72 subunit RNA-binding" evidence="14">
    <location>
        <begin position="513"/>
        <end position="570"/>
    </location>
</feature>
<evidence type="ECO:0000256" key="10">
    <source>
        <dbReference type="ARBA" id="ARBA00023274"/>
    </source>
</evidence>
<feature type="compositionally biased region" description="Basic residues" evidence="13">
    <location>
        <begin position="638"/>
        <end position="654"/>
    </location>
</feature>
<dbReference type="PROSITE" id="PS50005">
    <property type="entry name" value="TPR"/>
    <property type="match status" value="1"/>
</dbReference>
<evidence type="ECO:0000256" key="11">
    <source>
        <dbReference type="PIRNR" id="PIRNR038922"/>
    </source>
</evidence>
<dbReference type="Proteomes" id="UP000261580">
    <property type="component" value="Unassembled WGS sequence"/>
</dbReference>
<keyword evidence="9 11" id="KW-0733">Signal recognition particle</keyword>
<feature type="compositionally biased region" description="Basic residues" evidence="13">
    <location>
        <begin position="533"/>
        <end position="544"/>
    </location>
</feature>
<evidence type="ECO:0000256" key="13">
    <source>
        <dbReference type="SAM" id="MobiDB-lite"/>
    </source>
</evidence>
<dbReference type="Bgee" id="ENSNBRG00000014492">
    <property type="expression patterns" value="Expressed in muscle tissue and 8 other cell types or tissues"/>
</dbReference>
<dbReference type="AlphaFoldDB" id="A0A3Q4MT85"/>
<evidence type="ECO:0000256" key="1">
    <source>
        <dbReference type="ARBA" id="ARBA00004240"/>
    </source>
</evidence>
<dbReference type="InterPro" id="IPR026270">
    <property type="entry name" value="SRP72"/>
</dbReference>
<dbReference type="GO" id="GO:0005786">
    <property type="term" value="C:signal recognition particle, endoplasmic reticulum targeting"/>
    <property type="evidence" value="ECO:0007669"/>
    <property type="project" value="UniProtKB-UniRule"/>
</dbReference>
<dbReference type="FunFam" id="1.25.40.10:FF:000133">
    <property type="entry name" value="Signal recognition particle subunit SRP72"/>
    <property type="match status" value="1"/>
</dbReference>
<dbReference type="PANTHER" id="PTHR14094">
    <property type="entry name" value="SIGNAL RECOGNITION PARTICLE 72"/>
    <property type="match status" value="1"/>
</dbReference>
<keyword evidence="10 11" id="KW-0687">Ribonucleoprotein</keyword>
<evidence type="ECO:0000256" key="5">
    <source>
        <dbReference type="ARBA" id="ARBA00022490"/>
    </source>
</evidence>
<keyword evidence="6" id="KW-0677">Repeat</keyword>
<dbReference type="Gene3D" id="1.25.40.10">
    <property type="entry name" value="Tetratricopeptide repeat domain"/>
    <property type="match status" value="3"/>
</dbReference>
<keyword evidence="8" id="KW-0256">Endoplasmic reticulum</keyword>
<dbReference type="GO" id="GO:0043022">
    <property type="term" value="F:ribosome binding"/>
    <property type="evidence" value="ECO:0007669"/>
    <property type="project" value="TreeGrafter"/>
</dbReference>
<comment type="subcellular location">
    <subcellularLocation>
        <location evidence="2 11">Cytoplasm</location>
    </subcellularLocation>
    <subcellularLocation>
        <location evidence="1">Endoplasmic reticulum</location>
    </subcellularLocation>
</comment>
<evidence type="ECO:0000313" key="16">
    <source>
        <dbReference type="Proteomes" id="UP000261580"/>
    </source>
</evidence>
<keyword evidence="5 11" id="KW-0963">Cytoplasm</keyword>
<dbReference type="InterPro" id="IPR011990">
    <property type="entry name" value="TPR-like_helical_dom_sf"/>
</dbReference>
<dbReference type="PANTHER" id="PTHR14094:SF9">
    <property type="entry name" value="SIGNAL RECOGNITION PARTICLE SUBUNIT SRP72"/>
    <property type="match status" value="1"/>
</dbReference>
<evidence type="ECO:0000256" key="7">
    <source>
        <dbReference type="ARBA" id="ARBA00022803"/>
    </source>
</evidence>
<dbReference type="Pfam" id="PF17004">
    <property type="entry name" value="SRP_TPR_like"/>
    <property type="match status" value="1"/>
</dbReference>
<evidence type="ECO:0000256" key="12">
    <source>
        <dbReference type="PROSITE-ProRule" id="PRU00339"/>
    </source>
</evidence>
<evidence type="ECO:0000256" key="4">
    <source>
        <dbReference type="ARBA" id="ARBA00018350"/>
    </source>
</evidence>
<reference evidence="15" key="1">
    <citation type="submission" date="2025-08" db="UniProtKB">
        <authorList>
            <consortium name="Ensembl"/>
        </authorList>
    </citation>
    <scope>IDENTIFICATION</scope>
</reference>
<keyword evidence="7 12" id="KW-0802">TPR repeat</keyword>
<dbReference type="SMART" id="SM00028">
    <property type="entry name" value="TPR"/>
    <property type="match status" value="3"/>
</dbReference>
<dbReference type="STRING" id="32507.ENSNBRP00000018839"/>
<sequence length="654" mass="72580">MASGGVSVASLWTEVNRCGQNGDYTRALKALTKILHENRDDVTALHCKVVCLIQNGSFKEALNVMNTHSKVLGSEVVFEKAYCEYRLNRVESSLKTIESAPEQTDKLKELYGQVLYRLERYDECKSVYTDLIRNSQDEYEEERKTNLAAVVAAMSQWEKAPMEDLGLPESTYELCYNATCSLIGQGKLTEALNKLQQAEELCRVSLADDSDMTEEDIQSELAVIHSQMAYVMQLQGRTDEALQLYNQVIKLKPSDVGLLAVTANNIITINKDQNVFDSKKKVKLTNAEGVEYKLAKKQLQAIDFNKALLAMYTNQADQCRKLSSSLQAQNPGHPRPVLIQVAQLCREKQHSRAIELLQQFSDQNPESASGIKLTMAQLYLVQGHVTKACDVLRSIEEFKHKPGMVSALVTMYSHEEDIDSAIDVFKQAIEHYQSEQPGSATHLALVREAANFKLKYGRKKEAIKDQDVIWMSAVVASLAFFYRLSKHLPSADTMSFNVDVDELENSHGATYVRKKAAKVVGENPPKEQGHGEIKKKKKKKKGKLPKNYDPKVTPDPERWLPMKERSYYRGKKKGKKKDQIGKGTQGATAGASAELDASKTASSPPTSPRPGSASGSSTAPASSVVPPRQQKPSSSGATRKKAPQKKKKGGKGGW</sequence>
<feature type="compositionally biased region" description="Basic and acidic residues" evidence="13">
    <location>
        <begin position="546"/>
        <end position="567"/>
    </location>
</feature>
<evidence type="ECO:0000256" key="2">
    <source>
        <dbReference type="ARBA" id="ARBA00004496"/>
    </source>
</evidence>
<dbReference type="FunFam" id="1.25.40.10:FF:000191">
    <property type="entry name" value="Signal recognition particle subunit SRP72"/>
    <property type="match status" value="1"/>
</dbReference>
<dbReference type="FunFam" id="1.25.40.10:FF:000062">
    <property type="entry name" value="Signal recognition particle subunit SRP72"/>
    <property type="match status" value="1"/>
</dbReference>
<dbReference type="GO" id="GO:0005783">
    <property type="term" value="C:endoplasmic reticulum"/>
    <property type="evidence" value="ECO:0007669"/>
    <property type="project" value="UniProtKB-SubCell"/>
</dbReference>
<dbReference type="InterPro" id="IPR019734">
    <property type="entry name" value="TPR_rpt"/>
</dbReference>
<organism evidence="15 16">
    <name type="scientific">Neolamprologus brichardi</name>
    <name type="common">Fairy cichlid</name>
    <name type="synonym">Lamprologus brichardi</name>
    <dbReference type="NCBI Taxonomy" id="32507"/>
    <lineage>
        <taxon>Eukaryota</taxon>
        <taxon>Metazoa</taxon>
        <taxon>Chordata</taxon>
        <taxon>Craniata</taxon>
        <taxon>Vertebrata</taxon>
        <taxon>Euteleostomi</taxon>
        <taxon>Actinopterygii</taxon>
        <taxon>Neopterygii</taxon>
        <taxon>Teleostei</taxon>
        <taxon>Neoteleostei</taxon>
        <taxon>Acanthomorphata</taxon>
        <taxon>Ovalentaria</taxon>
        <taxon>Cichlomorphae</taxon>
        <taxon>Cichliformes</taxon>
        <taxon>Cichlidae</taxon>
        <taxon>African cichlids</taxon>
        <taxon>Pseudocrenilabrinae</taxon>
        <taxon>Lamprologini</taxon>
        <taxon>Neolamprologus</taxon>
    </lineage>
</organism>
<dbReference type="GO" id="GO:0008312">
    <property type="term" value="F:7S RNA binding"/>
    <property type="evidence" value="ECO:0007669"/>
    <property type="project" value="InterPro"/>
</dbReference>
<dbReference type="SUPFAM" id="SSF48452">
    <property type="entry name" value="TPR-like"/>
    <property type="match status" value="2"/>
</dbReference>